<dbReference type="AlphaFoldDB" id="A0A392RF03"/>
<protein>
    <submittedName>
        <fullName evidence="1">TMV resistance protein N</fullName>
    </submittedName>
</protein>
<accession>A0A392RF03</accession>
<proteinExistence type="predicted"/>
<sequence>MLLVNVANQIYDSQVQSAGQAVVELSTTKAQNVKEKGQEECEEIHRETLRGTRESSFCKGSELEVSTASHCRRYWGSVELHEGDRLVWRNWNGKESFCQ</sequence>
<comment type="caution">
    <text evidence="1">The sequence shown here is derived from an EMBL/GenBank/DDBJ whole genome shotgun (WGS) entry which is preliminary data.</text>
</comment>
<organism evidence="1 2">
    <name type="scientific">Trifolium medium</name>
    <dbReference type="NCBI Taxonomy" id="97028"/>
    <lineage>
        <taxon>Eukaryota</taxon>
        <taxon>Viridiplantae</taxon>
        <taxon>Streptophyta</taxon>
        <taxon>Embryophyta</taxon>
        <taxon>Tracheophyta</taxon>
        <taxon>Spermatophyta</taxon>
        <taxon>Magnoliopsida</taxon>
        <taxon>eudicotyledons</taxon>
        <taxon>Gunneridae</taxon>
        <taxon>Pentapetalae</taxon>
        <taxon>rosids</taxon>
        <taxon>fabids</taxon>
        <taxon>Fabales</taxon>
        <taxon>Fabaceae</taxon>
        <taxon>Papilionoideae</taxon>
        <taxon>50 kb inversion clade</taxon>
        <taxon>NPAAA clade</taxon>
        <taxon>Hologalegina</taxon>
        <taxon>IRL clade</taxon>
        <taxon>Trifolieae</taxon>
        <taxon>Trifolium</taxon>
    </lineage>
</organism>
<name>A0A392RF03_9FABA</name>
<dbReference type="Proteomes" id="UP000265520">
    <property type="component" value="Unassembled WGS sequence"/>
</dbReference>
<reference evidence="1 2" key="1">
    <citation type="journal article" date="2018" name="Front. Plant Sci.">
        <title>Red Clover (Trifolium pratense) and Zigzag Clover (T. medium) - A Picture of Genomic Similarities and Differences.</title>
        <authorList>
            <person name="Dluhosova J."/>
            <person name="Istvanek J."/>
            <person name="Nedelnik J."/>
            <person name="Repkova J."/>
        </authorList>
    </citation>
    <scope>NUCLEOTIDE SEQUENCE [LARGE SCALE GENOMIC DNA]</scope>
    <source>
        <strain evidence="2">cv. 10/8</strain>
        <tissue evidence="1">Leaf</tissue>
    </source>
</reference>
<dbReference type="EMBL" id="LXQA010217085">
    <property type="protein sequence ID" value="MCI34787.1"/>
    <property type="molecule type" value="Genomic_DNA"/>
</dbReference>
<evidence type="ECO:0000313" key="2">
    <source>
        <dbReference type="Proteomes" id="UP000265520"/>
    </source>
</evidence>
<feature type="non-terminal residue" evidence="1">
    <location>
        <position position="99"/>
    </location>
</feature>
<keyword evidence="2" id="KW-1185">Reference proteome</keyword>
<evidence type="ECO:0000313" key="1">
    <source>
        <dbReference type="EMBL" id="MCI34787.1"/>
    </source>
</evidence>